<feature type="domain" description="RRM" evidence="4">
    <location>
        <begin position="302"/>
        <end position="380"/>
    </location>
</feature>
<proteinExistence type="predicted"/>
<feature type="domain" description="RRM" evidence="4">
    <location>
        <begin position="388"/>
        <end position="461"/>
    </location>
</feature>
<evidence type="ECO:0000259" key="4">
    <source>
        <dbReference type="PROSITE" id="PS50102"/>
    </source>
</evidence>
<gene>
    <name evidence="5" type="ORF">EVOR1521_LOCUS9501</name>
</gene>
<dbReference type="CDD" id="cd00590">
    <property type="entry name" value="RRM_SF"/>
    <property type="match status" value="2"/>
</dbReference>
<protein>
    <recommendedName>
        <fullName evidence="4">RRM domain-containing protein</fullName>
    </recommendedName>
</protein>
<dbReference type="InterPro" id="IPR000504">
    <property type="entry name" value="RRM_dom"/>
</dbReference>
<dbReference type="InterPro" id="IPR012677">
    <property type="entry name" value="Nucleotide-bd_a/b_plait_sf"/>
</dbReference>
<keyword evidence="3" id="KW-0175">Coiled coil</keyword>
<dbReference type="PANTHER" id="PTHR48025:SF1">
    <property type="entry name" value="RRM DOMAIN-CONTAINING PROTEIN"/>
    <property type="match status" value="1"/>
</dbReference>
<organism evidence="5 6">
    <name type="scientific">Effrenium voratum</name>
    <dbReference type="NCBI Taxonomy" id="2562239"/>
    <lineage>
        <taxon>Eukaryota</taxon>
        <taxon>Sar</taxon>
        <taxon>Alveolata</taxon>
        <taxon>Dinophyceae</taxon>
        <taxon>Suessiales</taxon>
        <taxon>Symbiodiniaceae</taxon>
        <taxon>Effrenium</taxon>
    </lineage>
</organism>
<feature type="coiled-coil region" evidence="3">
    <location>
        <begin position="139"/>
        <end position="166"/>
    </location>
</feature>
<dbReference type="Proteomes" id="UP001178507">
    <property type="component" value="Unassembled WGS sequence"/>
</dbReference>
<dbReference type="InterPro" id="IPR050502">
    <property type="entry name" value="Euk_RNA-bind_prot"/>
</dbReference>
<evidence type="ECO:0000313" key="5">
    <source>
        <dbReference type="EMBL" id="CAJ1381989.1"/>
    </source>
</evidence>
<dbReference type="SUPFAM" id="SSF54928">
    <property type="entry name" value="RNA-binding domain, RBD"/>
    <property type="match status" value="2"/>
</dbReference>
<feature type="coiled-coil region" evidence="3">
    <location>
        <begin position="11"/>
        <end position="82"/>
    </location>
</feature>
<dbReference type="AlphaFoldDB" id="A0AA36MVL2"/>
<name>A0AA36MVL2_9DINO</name>
<dbReference type="PANTHER" id="PTHR48025">
    <property type="entry name" value="OS02G0815200 PROTEIN"/>
    <property type="match status" value="1"/>
</dbReference>
<dbReference type="Gene3D" id="3.30.70.330">
    <property type="match status" value="3"/>
</dbReference>
<dbReference type="GO" id="GO:0005634">
    <property type="term" value="C:nucleus"/>
    <property type="evidence" value="ECO:0007669"/>
    <property type="project" value="TreeGrafter"/>
</dbReference>
<dbReference type="InterPro" id="IPR035979">
    <property type="entry name" value="RBD_domain_sf"/>
</dbReference>
<dbReference type="SMART" id="SM00360">
    <property type="entry name" value="RRM"/>
    <property type="match status" value="3"/>
</dbReference>
<evidence type="ECO:0000256" key="2">
    <source>
        <dbReference type="PROSITE-ProRule" id="PRU00176"/>
    </source>
</evidence>
<evidence type="ECO:0000313" key="6">
    <source>
        <dbReference type="Proteomes" id="UP001178507"/>
    </source>
</evidence>
<keyword evidence="6" id="KW-1185">Reference proteome</keyword>
<keyword evidence="1 2" id="KW-0694">RNA-binding</keyword>
<comment type="caution">
    <text evidence="5">The sequence shown here is derived from an EMBL/GenBank/DDBJ whole genome shotgun (WGS) entry which is preliminary data.</text>
</comment>
<sequence length="663" mass="72417">MGCGAQGAKKLEEAEILSTQLRSSLKKQELELQRLEAHEAANSKERTRLRQELDEARSEDALAKALAEIRSLREKVASSEAAASAEATRSSRLDGRCSVLEVESRALRDELTAASSAHFQSQEASDNLHQQLTARKQELTQLHVQLQSLSDEASDLQAQRDYALSELKAANQVAEALKATSTALDGKRPRKPRKPCTQRLFGTRDAADSLPKPLADGQEVTSLKATHLPPTVDEDDLRAIFGRELCSIQLPRNCGYAILGFRSAESAEKALKRNGQRIPDHKAVLRLARSSATPGRRPLTDYQVCVGNLAPNMTDADLYEAFRSLSTDVLGARVPVDHTGRSKGFGFVRLADDDAAEPLVAKKQGFRLAGRAATLRQCMAPDAAVGDKVLFISNMEPGTREDWLRTLLCVFGELEFVEMGFNGGFARVGFREAEAALAAGSLLQGRAQSSGRRLLFRWARPLPPDPQRLQFSQRFATPLSDTNSDNLGRELAHSLLPQPTASERRVEGASLDPGDKAHWLSKQLAGLGQLLNQRARKARLSPMQVAIAVDSSSEGSALAVPMPEVPWADSPLQASPQAFAFEREGKLSLENAGGAAPSSGMQEAAKEMPKIYTDPNAKVFQFDFSVFDFLKHEALQTPPESPLEVLPVEVSDKWSDARWSTRV</sequence>
<dbReference type="Pfam" id="PF00076">
    <property type="entry name" value="RRM_1"/>
    <property type="match status" value="2"/>
</dbReference>
<dbReference type="EMBL" id="CAUJNA010000863">
    <property type="protein sequence ID" value="CAJ1381989.1"/>
    <property type="molecule type" value="Genomic_DNA"/>
</dbReference>
<evidence type="ECO:0000256" key="3">
    <source>
        <dbReference type="SAM" id="Coils"/>
    </source>
</evidence>
<feature type="domain" description="RRM" evidence="4">
    <location>
        <begin position="221"/>
        <end position="290"/>
    </location>
</feature>
<reference evidence="5" key="1">
    <citation type="submission" date="2023-08" db="EMBL/GenBank/DDBJ databases">
        <authorList>
            <person name="Chen Y."/>
            <person name="Shah S."/>
            <person name="Dougan E. K."/>
            <person name="Thang M."/>
            <person name="Chan C."/>
        </authorList>
    </citation>
    <scope>NUCLEOTIDE SEQUENCE</scope>
</reference>
<dbReference type="PROSITE" id="PS50102">
    <property type="entry name" value="RRM"/>
    <property type="match status" value="3"/>
</dbReference>
<accession>A0AA36MVL2</accession>
<evidence type="ECO:0000256" key="1">
    <source>
        <dbReference type="ARBA" id="ARBA00022884"/>
    </source>
</evidence>
<dbReference type="GO" id="GO:0003729">
    <property type="term" value="F:mRNA binding"/>
    <property type="evidence" value="ECO:0007669"/>
    <property type="project" value="TreeGrafter"/>
</dbReference>